<dbReference type="EMBL" id="JBHRSW010000043">
    <property type="protein sequence ID" value="MFC3123035.1"/>
    <property type="molecule type" value="Genomic_DNA"/>
</dbReference>
<feature type="transmembrane region" description="Helical" evidence="1">
    <location>
        <begin position="20"/>
        <end position="42"/>
    </location>
</feature>
<gene>
    <name evidence="2" type="ORF">ACFOHL_15530</name>
</gene>
<organism evidence="2 3">
    <name type="scientific">Agaribacter flavus</name>
    <dbReference type="NCBI Taxonomy" id="1902781"/>
    <lineage>
        <taxon>Bacteria</taxon>
        <taxon>Pseudomonadati</taxon>
        <taxon>Pseudomonadota</taxon>
        <taxon>Gammaproteobacteria</taxon>
        <taxon>Alteromonadales</taxon>
        <taxon>Alteromonadaceae</taxon>
        <taxon>Agaribacter</taxon>
    </lineage>
</organism>
<keyword evidence="1" id="KW-0472">Membrane</keyword>
<keyword evidence="1" id="KW-0812">Transmembrane</keyword>
<dbReference type="RefSeq" id="WP_376921155.1">
    <property type="nucleotide sequence ID" value="NZ_JBHRSW010000043.1"/>
</dbReference>
<name>A0ABV7FV43_9ALTE</name>
<accession>A0ABV7FV43</accession>
<evidence type="ECO:0000256" key="1">
    <source>
        <dbReference type="SAM" id="Phobius"/>
    </source>
</evidence>
<comment type="caution">
    <text evidence="2">The sequence shown here is derived from an EMBL/GenBank/DDBJ whole genome shotgun (WGS) entry which is preliminary data.</text>
</comment>
<protein>
    <submittedName>
        <fullName evidence="2">Prepilin-type cleavage/methylation-like protein</fullName>
    </submittedName>
</protein>
<reference evidence="3" key="1">
    <citation type="journal article" date="2019" name="Int. J. Syst. Evol. Microbiol.">
        <title>The Global Catalogue of Microorganisms (GCM) 10K type strain sequencing project: providing services to taxonomists for standard genome sequencing and annotation.</title>
        <authorList>
            <consortium name="The Broad Institute Genomics Platform"/>
            <consortium name="The Broad Institute Genome Sequencing Center for Infectious Disease"/>
            <person name="Wu L."/>
            <person name="Ma J."/>
        </authorList>
    </citation>
    <scope>NUCLEOTIDE SEQUENCE [LARGE SCALE GENOMIC DNA]</scope>
    <source>
        <strain evidence="3">KCTC 52473</strain>
    </source>
</reference>
<keyword evidence="3" id="KW-1185">Reference proteome</keyword>
<proteinExistence type="predicted"/>
<dbReference type="Proteomes" id="UP001595478">
    <property type="component" value="Unassembled WGS sequence"/>
</dbReference>
<sequence>MFAKFHRKNQSEVGFTLVEIVVGMALLSIALVSLTNVFLPLAKRGIDPIWQSRATMLGQSLLNEIDAKAFDEQSDMAGGTERCNEQVACTQSAALGPEESLRSEYDDVDDFHGLQLSGSDIVGLLGGGLVFQNKDIYAGFSASVRVFYDSNLDGINDDDLDQNGVLDSGILIANRKLITVELVTPDNERIVFASVKDNF</sequence>
<evidence type="ECO:0000313" key="3">
    <source>
        <dbReference type="Proteomes" id="UP001595478"/>
    </source>
</evidence>
<keyword evidence="1" id="KW-1133">Transmembrane helix</keyword>
<evidence type="ECO:0000313" key="2">
    <source>
        <dbReference type="EMBL" id="MFC3123035.1"/>
    </source>
</evidence>